<name>A0AA88W4V5_9ASTE</name>
<keyword evidence="2" id="KW-1185">Reference proteome</keyword>
<dbReference type="Proteomes" id="UP001188597">
    <property type="component" value="Unassembled WGS sequence"/>
</dbReference>
<comment type="caution">
    <text evidence="1">The sequence shown here is derived from an EMBL/GenBank/DDBJ whole genome shotgun (WGS) entry which is preliminary data.</text>
</comment>
<evidence type="ECO:0000313" key="2">
    <source>
        <dbReference type="Proteomes" id="UP001188597"/>
    </source>
</evidence>
<evidence type="ECO:0000313" key="1">
    <source>
        <dbReference type="EMBL" id="KAK3021176.1"/>
    </source>
</evidence>
<protein>
    <recommendedName>
        <fullName evidence="3">Reverse transcriptase</fullName>
    </recommendedName>
</protein>
<accession>A0AA88W4V5</accession>
<organism evidence="1 2">
    <name type="scientific">Escallonia herrerae</name>
    <dbReference type="NCBI Taxonomy" id="1293975"/>
    <lineage>
        <taxon>Eukaryota</taxon>
        <taxon>Viridiplantae</taxon>
        <taxon>Streptophyta</taxon>
        <taxon>Embryophyta</taxon>
        <taxon>Tracheophyta</taxon>
        <taxon>Spermatophyta</taxon>
        <taxon>Magnoliopsida</taxon>
        <taxon>eudicotyledons</taxon>
        <taxon>Gunneridae</taxon>
        <taxon>Pentapetalae</taxon>
        <taxon>asterids</taxon>
        <taxon>campanulids</taxon>
        <taxon>Escalloniales</taxon>
        <taxon>Escalloniaceae</taxon>
        <taxon>Escallonia</taxon>
    </lineage>
</organism>
<gene>
    <name evidence="1" type="ORF">RJ639_045554</name>
</gene>
<reference evidence="1" key="1">
    <citation type="submission" date="2022-12" db="EMBL/GenBank/DDBJ databases">
        <title>Draft genome assemblies for two species of Escallonia (Escalloniales).</title>
        <authorList>
            <person name="Chanderbali A."/>
            <person name="Dervinis C."/>
            <person name="Anghel I."/>
            <person name="Soltis D."/>
            <person name="Soltis P."/>
            <person name="Zapata F."/>
        </authorList>
    </citation>
    <scope>NUCLEOTIDE SEQUENCE</scope>
    <source>
        <strain evidence="1">UCBG64.0493</strain>
        <tissue evidence="1">Leaf</tissue>
    </source>
</reference>
<dbReference type="AlphaFoldDB" id="A0AA88W4V5"/>
<proteinExistence type="predicted"/>
<sequence>MIITISDLDGISVLKQDLNHHFDMKILHNRFTPPKATVRFTSLDGIPLHNPTLYRTLVGSLAYLTVTRPHIARDVHLVSFVLDLVSHVRSRFKYESRLKLSYKLNSKAILLKVVMDVNTKGPRDARLGS</sequence>
<evidence type="ECO:0008006" key="3">
    <source>
        <dbReference type="Google" id="ProtNLM"/>
    </source>
</evidence>
<dbReference type="EMBL" id="JAVXUP010000774">
    <property type="protein sequence ID" value="KAK3021176.1"/>
    <property type="molecule type" value="Genomic_DNA"/>
</dbReference>